<accession>A0ABW2YEE4</accession>
<dbReference type="Proteomes" id="UP001597110">
    <property type="component" value="Unassembled WGS sequence"/>
</dbReference>
<dbReference type="RefSeq" id="WP_386824201.1">
    <property type="nucleotide sequence ID" value="NZ_JBHTIF010000002.1"/>
</dbReference>
<dbReference type="InterPro" id="IPR000015">
    <property type="entry name" value="Fimb_usher"/>
</dbReference>
<feature type="chain" id="PRO_5046125535" evidence="1">
    <location>
        <begin position="24"/>
        <end position="806"/>
    </location>
</feature>
<comment type="caution">
    <text evidence="2">The sequence shown here is derived from an EMBL/GenBank/DDBJ whole genome shotgun (WGS) entry which is preliminary data.</text>
</comment>
<evidence type="ECO:0000313" key="2">
    <source>
        <dbReference type="EMBL" id="MFD0726361.1"/>
    </source>
</evidence>
<organism evidence="2 3">
    <name type="scientific">Lysobacter brunescens</name>
    <dbReference type="NCBI Taxonomy" id="262323"/>
    <lineage>
        <taxon>Bacteria</taxon>
        <taxon>Pseudomonadati</taxon>
        <taxon>Pseudomonadota</taxon>
        <taxon>Gammaproteobacteria</taxon>
        <taxon>Lysobacterales</taxon>
        <taxon>Lysobacteraceae</taxon>
        <taxon>Lysobacter</taxon>
    </lineage>
</organism>
<sequence>MSTVAWLALCLGPCAWPASDALALNPAPSGEASAASTAVQDAEVSRGEPVMLELMVNGVRRGEIVVLIDVEGTPDPAGPLWLAAADFRALGIDPGPLVEARRDDAAYVRLQPSSTVGIALDTDALRVSLTFDPSLLGRRVIDLSTGGDLAPATSLPAHAWLDYDLGLRADRDRQVVSADLAFNLAMAGWAVRSEHTATVDENGLSAQRWRTFAERDWPQAMVRLSVGDLTPSRLASGRLGASSGIRVARRFDLRPGFSAPPTFAWSGMADSPSTAEIYLDGALLRSVRIPPGAYDLRELSYFSGLHEVRVVVSDAFGARREIVLPHYFSDQPLRRGLHEFEYTLGLPRDPSVDRAGAVDPLFTGMHRYGMTDAITAGAGVEATRGYRAWSADLAFVLGRAGTLHAQHARSATVHADGREDDGAMSSFDYAFNAGGFGVSLSHWRRTPGFGRLPDDAPRLIDGLPVQRTGLGVSMALPGRQSVSLTAARESRADGSPTTQYGLRYSARVGNRIALGARVSRRMQGGRGENEVQLRFQFDLGRGWSGGIETARAPEGDRLGLAVERGMPAEGGWGVRGLVERERDTQRIEVMARRDVQAGELSMQLRQRQGRAGSGASLGVQFGGALSLVSGDLRATRPIREGFALIDTAGLADVRVYRNNMLAGRTGADGRLLLPGLAPYIRNQVRLDDRDIPIEVQLDAVSMDVTARARIGVDARFRATRIVSAGGRLRLAAADGALVASAVLRTVIEGREVTTSTGPDGDFYLDGLAPGDFVLEARNASVTCRARLQVVADAPAFTDLGVLACAP</sequence>
<proteinExistence type="predicted"/>
<evidence type="ECO:0000256" key="1">
    <source>
        <dbReference type="SAM" id="SignalP"/>
    </source>
</evidence>
<dbReference type="Gene3D" id="2.60.40.3110">
    <property type="match status" value="1"/>
</dbReference>
<keyword evidence="1" id="KW-0732">Signal</keyword>
<feature type="signal peptide" evidence="1">
    <location>
        <begin position="1"/>
        <end position="23"/>
    </location>
</feature>
<protein>
    <submittedName>
        <fullName evidence="2">Fimbria/pilus outer membrane usher protein</fullName>
    </submittedName>
</protein>
<evidence type="ECO:0000313" key="3">
    <source>
        <dbReference type="Proteomes" id="UP001597110"/>
    </source>
</evidence>
<reference evidence="3" key="1">
    <citation type="journal article" date="2019" name="Int. J. Syst. Evol. Microbiol.">
        <title>The Global Catalogue of Microorganisms (GCM) 10K type strain sequencing project: providing services to taxonomists for standard genome sequencing and annotation.</title>
        <authorList>
            <consortium name="The Broad Institute Genomics Platform"/>
            <consortium name="The Broad Institute Genome Sequencing Center for Infectious Disease"/>
            <person name="Wu L."/>
            <person name="Ma J."/>
        </authorList>
    </citation>
    <scope>NUCLEOTIDE SEQUENCE [LARGE SCALE GENOMIC DNA]</scope>
    <source>
        <strain evidence="3">CCUG 55585</strain>
    </source>
</reference>
<gene>
    <name evidence="2" type="ORF">ACFQ0E_12235</name>
</gene>
<dbReference type="Gene3D" id="2.60.40.2610">
    <property type="entry name" value="Outer membrane usher protein FimD, plug domain"/>
    <property type="match status" value="1"/>
</dbReference>
<name>A0ABW2YEE4_9GAMM</name>
<keyword evidence="3" id="KW-1185">Reference proteome</keyword>
<dbReference type="InterPro" id="IPR042186">
    <property type="entry name" value="FimD_plug_dom"/>
</dbReference>
<dbReference type="PANTHER" id="PTHR30451">
    <property type="entry name" value="OUTER MEMBRANE USHER PROTEIN"/>
    <property type="match status" value="1"/>
</dbReference>
<dbReference type="EMBL" id="JBHTIF010000002">
    <property type="protein sequence ID" value="MFD0726361.1"/>
    <property type="molecule type" value="Genomic_DNA"/>
</dbReference>
<dbReference type="PANTHER" id="PTHR30451:SF5">
    <property type="entry name" value="SLR0019 PROTEIN"/>
    <property type="match status" value="1"/>
</dbReference>
<dbReference type="Pfam" id="PF00577">
    <property type="entry name" value="Usher"/>
    <property type="match status" value="1"/>
</dbReference>